<proteinExistence type="predicted"/>
<sequence length="62" mass="7556">MKLFFRFIISKWKNIFPHILLNILREFLLKKSVKESLAMIVFDHSRTSYKTRQQRDVVLIDC</sequence>
<dbReference type="AlphaFoldDB" id="A0A2T0G039"/>
<comment type="caution">
    <text evidence="1">The sequence shown here is derived from an EMBL/GenBank/DDBJ whole genome shotgun (WGS) entry which is preliminary data.</text>
</comment>
<evidence type="ECO:0000313" key="1">
    <source>
        <dbReference type="EMBL" id="PRT69409.1"/>
    </source>
</evidence>
<accession>A0A2T0G039</accession>
<gene>
    <name evidence="1" type="ORF">C6A27_08455</name>
</gene>
<name>A0A2T0G039_STRAP</name>
<organism evidence="1 2">
    <name type="scientific">Streptococcus anginosus</name>
    <dbReference type="NCBI Taxonomy" id="1328"/>
    <lineage>
        <taxon>Bacteria</taxon>
        <taxon>Bacillati</taxon>
        <taxon>Bacillota</taxon>
        <taxon>Bacilli</taxon>
        <taxon>Lactobacillales</taxon>
        <taxon>Streptococcaceae</taxon>
        <taxon>Streptococcus</taxon>
        <taxon>Streptococcus anginosus group</taxon>
    </lineage>
</organism>
<protein>
    <submittedName>
        <fullName evidence="1">Uncharacterized protein</fullName>
    </submittedName>
</protein>
<dbReference type="Proteomes" id="UP000238573">
    <property type="component" value="Unassembled WGS sequence"/>
</dbReference>
<evidence type="ECO:0000313" key="2">
    <source>
        <dbReference type="Proteomes" id="UP000238573"/>
    </source>
</evidence>
<dbReference type="EMBL" id="PVSZ01000016">
    <property type="protein sequence ID" value="PRT69409.1"/>
    <property type="molecule type" value="Genomic_DNA"/>
</dbReference>
<reference evidence="1 2" key="1">
    <citation type="journal article" date="1993" name="J. Dent. Res.">
        <title>The isolation and characterization of milleri group streptococci from dental periapical abscesses.</title>
        <authorList>
            <person name="Fisher L.E."/>
            <person name="Russell R.R."/>
        </authorList>
    </citation>
    <scope>NUCLEOTIDE SEQUENCE [LARGE SCALE GENOMIC DNA]</scope>
    <source>
        <strain evidence="1 2">OUP21</strain>
    </source>
</reference>